<evidence type="ECO:0000256" key="1">
    <source>
        <dbReference type="SAM" id="Phobius"/>
    </source>
</evidence>
<dbReference type="EMBL" id="LWMH01000001">
    <property type="protein sequence ID" value="KZS47243.1"/>
    <property type="molecule type" value="Genomic_DNA"/>
</dbReference>
<dbReference type="GeneID" id="97557359"/>
<dbReference type="Proteomes" id="UP000076796">
    <property type="component" value="Unassembled WGS sequence"/>
</dbReference>
<sequence>MSLLQHAKQNAGFTMVWLAMGLIVMVLFVSGCGGDRMSYREALTPSGKSLKGSTAEMHKDSPASSASFIEKLWGEVWDGVTHRTRQMTGEQVPQGRLLYDSGKRLEIRR</sequence>
<keyword evidence="1" id="KW-0812">Transmembrane</keyword>
<evidence type="ECO:0000313" key="2">
    <source>
        <dbReference type="EMBL" id="KZS47243.1"/>
    </source>
</evidence>
<accession>A0A163KI27</accession>
<organism evidence="2 3">
    <name type="scientific">Paenibacillus glucanolyticus</name>
    <dbReference type="NCBI Taxonomy" id="59843"/>
    <lineage>
        <taxon>Bacteria</taxon>
        <taxon>Bacillati</taxon>
        <taxon>Bacillota</taxon>
        <taxon>Bacilli</taxon>
        <taxon>Bacillales</taxon>
        <taxon>Paenibacillaceae</taxon>
        <taxon>Paenibacillus</taxon>
    </lineage>
</organism>
<keyword evidence="3" id="KW-1185">Reference proteome</keyword>
<feature type="transmembrane region" description="Helical" evidence="1">
    <location>
        <begin position="12"/>
        <end position="30"/>
    </location>
</feature>
<dbReference type="RefSeq" id="WP_006208529.1">
    <property type="nucleotide sequence ID" value="NZ_CP147845.1"/>
</dbReference>
<dbReference type="STRING" id="59843.A3958_14920"/>
<comment type="caution">
    <text evidence="2">The sequence shown here is derived from an EMBL/GenBank/DDBJ whole genome shotgun (WGS) entry which is preliminary data.</text>
</comment>
<keyword evidence="1" id="KW-0472">Membrane</keyword>
<evidence type="ECO:0000313" key="3">
    <source>
        <dbReference type="Proteomes" id="UP000076796"/>
    </source>
</evidence>
<name>A0A163KI27_9BACL</name>
<dbReference type="OrthoDB" id="2663467at2"/>
<proteinExistence type="predicted"/>
<protein>
    <submittedName>
        <fullName evidence="2">Uncharacterized protein</fullName>
    </submittedName>
</protein>
<dbReference type="AlphaFoldDB" id="A0A163KI27"/>
<reference evidence="2" key="1">
    <citation type="journal article" date="2016" name="Genome Announc.">
        <title>Draft genomes of two strains of Paenibacillus glucanolyticus with capability to degrade lignocellulose.</title>
        <authorList>
            <person name="Mathews S.L."/>
            <person name="Pawlak J."/>
            <person name="Grunden A.M."/>
        </authorList>
    </citation>
    <scope>NUCLEOTIDE SEQUENCE [LARGE SCALE GENOMIC DNA]</scope>
    <source>
        <strain evidence="2">SLM1</strain>
    </source>
</reference>
<gene>
    <name evidence="2" type="ORF">AWU65_15555</name>
</gene>
<keyword evidence="1" id="KW-1133">Transmembrane helix</keyword>